<feature type="compositionally biased region" description="Basic and acidic residues" evidence="6">
    <location>
        <begin position="11"/>
        <end position="36"/>
    </location>
</feature>
<dbReference type="Pfam" id="PF07690">
    <property type="entry name" value="MFS_1"/>
    <property type="match status" value="1"/>
</dbReference>
<feature type="transmembrane region" description="Helical" evidence="7">
    <location>
        <begin position="129"/>
        <end position="152"/>
    </location>
</feature>
<feature type="region of interest" description="Disordered" evidence="6">
    <location>
        <begin position="1"/>
        <end position="47"/>
    </location>
</feature>
<reference evidence="9 10" key="1">
    <citation type="submission" date="2020-07" db="EMBL/GenBank/DDBJ databases">
        <title>Sequencing the genomes of 1000 actinobacteria strains.</title>
        <authorList>
            <person name="Klenk H.-P."/>
        </authorList>
    </citation>
    <scope>NUCLEOTIDE SEQUENCE [LARGE SCALE GENOMIC DNA]</scope>
    <source>
        <strain evidence="9 10">DSM 18448</strain>
    </source>
</reference>
<dbReference type="RefSeq" id="WP_179786797.1">
    <property type="nucleotide sequence ID" value="NZ_BAAARR010000003.1"/>
</dbReference>
<feature type="transmembrane region" description="Helical" evidence="7">
    <location>
        <begin position="208"/>
        <end position="228"/>
    </location>
</feature>
<keyword evidence="4 7" id="KW-1133">Transmembrane helix</keyword>
<dbReference type="GO" id="GO:0022857">
    <property type="term" value="F:transmembrane transporter activity"/>
    <property type="evidence" value="ECO:0007669"/>
    <property type="project" value="InterPro"/>
</dbReference>
<comment type="caution">
    <text evidence="9">The sequence shown here is derived from an EMBL/GenBank/DDBJ whole genome shotgun (WGS) entry which is preliminary data.</text>
</comment>
<proteinExistence type="predicted"/>
<comment type="subcellular location">
    <subcellularLocation>
        <location evidence="1">Cell membrane</location>
        <topology evidence="1">Multi-pass membrane protein</topology>
    </subcellularLocation>
</comment>
<feature type="transmembrane region" description="Helical" evidence="7">
    <location>
        <begin position="262"/>
        <end position="286"/>
    </location>
</feature>
<evidence type="ECO:0000256" key="7">
    <source>
        <dbReference type="SAM" id="Phobius"/>
    </source>
</evidence>
<feature type="domain" description="Major facilitator superfamily (MFS) profile" evidence="8">
    <location>
        <begin position="51"/>
        <end position="437"/>
    </location>
</feature>
<sequence>MTSGTTDDAEQDARAEGVAQDERFGQDDHDDADRAGETPAGPPVPLHRNRDFRRLWVGQACSELGSGAAGLAYPLLVLALTGSPIQAGLVGAVRMAAGTLFSLPAGALVDRWNRRRVLIGCEALRACAAVGLVAAIVGGRASLPLILAVAVVEGGAGALFGPAQTAAIRNIVPAGQLPTAVARNEARGYAAELAGPPLGGALFAVTRWAPFLADAVSYVVSLVAVWLIRRPLRAESTERPEPLGRAVWSGLRFVVGEPFLRAVLVLAPLVNAAFTGVLFVLVMVLLQRGTPPAAVGAVQSAIMVGGLLGALAAPWLQPRIRVQTLVIGFLWVVTGLVTTAAFVPGSYRVAALLALAILPAPTLNAALVGYQIAVTPDRMQGRVDSAIGLLAQCLQPLAPLLGGAVVAWWGDRGGFLAFAGILAVAAVVASLSKGVRNLRPL</sequence>
<dbReference type="EMBL" id="JACBZH010000001">
    <property type="protein sequence ID" value="NYH88985.1"/>
    <property type="molecule type" value="Genomic_DNA"/>
</dbReference>
<name>A0A852Z9U7_9ACTN</name>
<dbReference type="SUPFAM" id="SSF103473">
    <property type="entry name" value="MFS general substrate transporter"/>
    <property type="match status" value="1"/>
</dbReference>
<dbReference type="InterPro" id="IPR020846">
    <property type="entry name" value="MFS_dom"/>
</dbReference>
<dbReference type="GO" id="GO:0005886">
    <property type="term" value="C:plasma membrane"/>
    <property type="evidence" value="ECO:0007669"/>
    <property type="project" value="UniProtKB-SubCell"/>
</dbReference>
<evidence type="ECO:0000313" key="10">
    <source>
        <dbReference type="Proteomes" id="UP000579605"/>
    </source>
</evidence>
<keyword evidence="5 7" id="KW-0472">Membrane</keyword>
<feature type="transmembrane region" description="Helical" evidence="7">
    <location>
        <begin position="386"/>
        <end position="409"/>
    </location>
</feature>
<feature type="transmembrane region" description="Helical" evidence="7">
    <location>
        <begin position="292"/>
        <end position="313"/>
    </location>
</feature>
<gene>
    <name evidence="9" type="ORF">F4554_001623</name>
</gene>
<dbReference type="Gene3D" id="1.20.1250.20">
    <property type="entry name" value="MFS general substrate transporter like domains"/>
    <property type="match status" value="1"/>
</dbReference>
<dbReference type="PANTHER" id="PTHR23513:SF6">
    <property type="entry name" value="MAJOR FACILITATOR SUPERFAMILY ASSOCIATED DOMAIN-CONTAINING PROTEIN"/>
    <property type="match status" value="1"/>
</dbReference>
<dbReference type="InterPro" id="IPR011701">
    <property type="entry name" value="MFS"/>
</dbReference>
<feature type="transmembrane region" description="Helical" evidence="7">
    <location>
        <begin position="325"/>
        <end position="343"/>
    </location>
</feature>
<evidence type="ECO:0000256" key="1">
    <source>
        <dbReference type="ARBA" id="ARBA00004651"/>
    </source>
</evidence>
<keyword evidence="3 7" id="KW-0812">Transmembrane</keyword>
<protein>
    <submittedName>
        <fullName evidence="9">Putative MFS family arabinose efflux permease</fullName>
    </submittedName>
</protein>
<evidence type="ECO:0000256" key="5">
    <source>
        <dbReference type="ARBA" id="ARBA00023136"/>
    </source>
</evidence>
<evidence type="ECO:0000256" key="4">
    <source>
        <dbReference type="ARBA" id="ARBA00022989"/>
    </source>
</evidence>
<evidence type="ECO:0000313" key="9">
    <source>
        <dbReference type="EMBL" id="NYH88985.1"/>
    </source>
</evidence>
<keyword evidence="2" id="KW-1003">Cell membrane</keyword>
<feature type="transmembrane region" description="Helical" evidence="7">
    <location>
        <begin position="55"/>
        <end position="79"/>
    </location>
</feature>
<dbReference type="AlphaFoldDB" id="A0A852Z9U7"/>
<dbReference type="CDD" id="cd06173">
    <property type="entry name" value="MFS_MefA_like"/>
    <property type="match status" value="1"/>
</dbReference>
<evidence type="ECO:0000259" key="8">
    <source>
        <dbReference type="PROSITE" id="PS50850"/>
    </source>
</evidence>
<dbReference type="PANTHER" id="PTHR23513">
    <property type="entry name" value="INTEGRAL MEMBRANE EFFLUX PROTEIN-RELATED"/>
    <property type="match status" value="1"/>
</dbReference>
<feature type="transmembrane region" description="Helical" evidence="7">
    <location>
        <begin position="85"/>
        <end position="109"/>
    </location>
</feature>
<organism evidence="9 10">
    <name type="scientific">Actinopolymorpha rutila</name>
    <dbReference type="NCBI Taxonomy" id="446787"/>
    <lineage>
        <taxon>Bacteria</taxon>
        <taxon>Bacillati</taxon>
        <taxon>Actinomycetota</taxon>
        <taxon>Actinomycetes</taxon>
        <taxon>Propionibacteriales</taxon>
        <taxon>Actinopolymorphaceae</taxon>
        <taxon>Actinopolymorpha</taxon>
    </lineage>
</organism>
<feature type="transmembrane region" description="Helical" evidence="7">
    <location>
        <begin position="349"/>
        <end position="374"/>
    </location>
</feature>
<dbReference type="Proteomes" id="UP000579605">
    <property type="component" value="Unassembled WGS sequence"/>
</dbReference>
<dbReference type="PROSITE" id="PS50850">
    <property type="entry name" value="MFS"/>
    <property type="match status" value="1"/>
</dbReference>
<evidence type="ECO:0000256" key="6">
    <source>
        <dbReference type="SAM" id="MobiDB-lite"/>
    </source>
</evidence>
<feature type="transmembrane region" description="Helical" evidence="7">
    <location>
        <begin position="415"/>
        <end position="435"/>
    </location>
</feature>
<evidence type="ECO:0000256" key="3">
    <source>
        <dbReference type="ARBA" id="ARBA00022692"/>
    </source>
</evidence>
<keyword evidence="10" id="KW-1185">Reference proteome</keyword>
<accession>A0A852Z9U7</accession>
<dbReference type="InterPro" id="IPR036259">
    <property type="entry name" value="MFS_trans_sf"/>
</dbReference>
<evidence type="ECO:0000256" key="2">
    <source>
        <dbReference type="ARBA" id="ARBA00022475"/>
    </source>
</evidence>